<dbReference type="Gene3D" id="1.10.10.10">
    <property type="entry name" value="Winged helix-like DNA-binding domain superfamily/Winged helix DNA-binding domain"/>
    <property type="match status" value="1"/>
</dbReference>
<evidence type="ECO:0000313" key="1">
    <source>
        <dbReference type="EMBL" id="OES24479.1"/>
    </source>
</evidence>
<sequence length="71" mass="8151">MAISLAEYEAFDLEFLTGLKTEPDFQETFGISRVQRHGRIGYNRAARLVEVGVEKGLLARCDNPTYHFRFV</sequence>
<accession>A0AB36FMS8</accession>
<gene>
    <name evidence="1" type="ORF">BFV95_4746</name>
</gene>
<dbReference type="Proteomes" id="UP000095392">
    <property type="component" value="Unassembled WGS sequence"/>
</dbReference>
<comment type="caution">
    <text evidence="1">The sequence shown here is derived from an EMBL/GenBank/DDBJ whole genome shotgun (WGS) entry which is preliminary data.</text>
</comment>
<protein>
    <submittedName>
        <fullName evidence="1">Ftsk gamma domain protein</fullName>
    </submittedName>
</protein>
<name>A0AB36FMS8_ALTMA</name>
<evidence type="ECO:0000313" key="2">
    <source>
        <dbReference type="Proteomes" id="UP000095392"/>
    </source>
</evidence>
<organism evidence="1 2">
    <name type="scientific">Alteromonas macleodii</name>
    <name type="common">Pseudoalteromonas macleodii</name>
    <dbReference type="NCBI Taxonomy" id="28108"/>
    <lineage>
        <taxon>Bacteria</taxon>
        <taxon>Pseudomonadati</taxon>
        <taxon>Pseudomonadota</taxon>
        <taxon>Gammaproteobacteria</taxon>
        <taxon>Alteromonadales</taxon>
        <taxon>Alteromonadaceae</taxon>
        <taxon>Alteromonas/Salinimonas group</taxon>
        <taxon>Alteromonas</taxon>
    </lineage>
</organism>
<dbReference type="InterPro" id="IPR036388">
    <property type="entry name" value="WH-like_DNA-bd_sf"/>
</dbReference>
<keyword evidence="2" id="KW-1185">Reference proteome</keyword>
<dbReference type="EMBL" id="MIPY01000061">
    <property type="protein sequence ID" value="OES24479.1"/>
    <property type="molecule type" value="Genomic_DNA"/>
</dbReference>
<dbReference type="InterPro" id="IPR036390">
    <property type="entry name" value="WH_DNA-bd_sf"/>
</dbReference>
<reference evidence="1 2" key="1">
    <citation type="submission" date="2016-09" db="EMBL/GenBank/DDBJ databases">
        <title>Draft Genome Sequence of four Alteromonas macleodii strains isolated from copper coupons and grown long-term at elevated copper levels.</title>
        <authorList>
            <person name="Cusick K."/>
            <person name="Dale J."/>
            <person name="Little B."/>
            <person name="Biffinger J."/>
        </authorList>
    </citation>
    <scope>NUCLEOTIDE SEQUENCE [LARGE SCALE GENOMIC DNA]</scope>
    <source>
        <strain evidence="1 2">KCP01</strain>
    </source>
</reference>
<dbReference type="AlphaFoldDB" id="A0AB36FMS8"/>
<dbReference type="SUPFAM" id="SSF46785">
    <property type="entry name" value="Winged helix' DNA-binding domain"/>
    <property type="match status" value="1"/>
</dbReference>
<proteinExistence type="predicted"/>